<dbReference type="Proteomes" id="UP000664169">
    <property type="component" value="Unassembled WGS sequence"/>
</dbReference>
<dbReference type="InterPro" id="IPR040144">
    <property type="entry name" value="RAP1GDS1"/>
</dbReference>
<evidence type="ECO:0000313" key="2">
    <source>
        <dbReference type="EMBL" id="CAF9920669.1"/>
    </source>
</evidence>
<sequence>MAMQRDDPSLQHVDGMIDRSETMDQSGDQTQTDSTGDSQLEMLLELTSCLLSLQAVSPETALEPEVLKLIEQLDPTAESQELKGYDVLRLLKHRIDSLWHAQPICIAPLFQHLANLCRDEEWRTPLGEIGLLQNAIDVLTKETPTADAADDPSWVNLQRQTLRLVGNLCADIGKSCIDVICLSNSFVDENRQRVLQYQGLQAILTKFKDKQLADIAVPAAFNICNDYEAARQIAMHSNLFEYCLMLLEDGILKATPAFSYLCLMLDIVHDKVDIDNTPSNGLDTLLKASLDGDLEIAERLSLVHLINKLLASETNQKRLIHDDKVDLVLGSLFRTFSEGKDPMEAVLSGRGQTKSEDFDEEQDLWTSRNNLVALLSDISTHPEFVERYEIFTGTSMIVWNLRYVMLSPLVPISQASCLMLGNLACSDDICIRMVKEVGIHEAASLIVKGTACMQLLHSALGLLRNLAVPADNKESLAMVGVIENAQKCLIGDYNPQIQLAAASLMRQMINGSMANIQRLLLMSSYVEDETSSMQTRLAILLRVYEKTNEIAIKTEIARAVIAVLRCVYGKDVDPLMRSAILVDLYSRHAHLVQPVMDMVIQSQYPVVRSEGWFALGVMSRDAAGREMIMKKGIAPNLYKLLEGTIRGRIGGDEHEQENAAAEEATELPVSNKPADAMTKDRDNALVLVYELSKIEDPSILDRSVKEQLMQLLEGKHEDSSHT</sequence>
<protein>
    <submittedName>
        <fullName evidence="2">Uncharacterized protein</fullName>
    </submittedName>
</protein>
<dbReference type="EMBL" id="CAJPDQ010000016">
    <property type="protein sequence ID" value="CAF9920669.1"/>
    <property type="molecule type" value="Genomic_DNA"/>
</dbReference>
<dbReference type="AlphaFoldDB" id="A0A8H3FBQ9"/>
<reference evidence="2" key="1">
    <citation type="submission" date="2021-03" db="EMBL/GenBank/DDBJ databases">
        <authorList>
            <person name="Tagirdzhanova G."/>
        </authorList>
    </citation>
    <scope>NUCLEOTIDE SEQUENCE</scope>
</reference>
<evidence type="ECO:0000256" key="1">
    <source>
        <dbReference type="SAM" id="MobiDB-lite"/>
    </source>
</evidence>
<dbReference type="OrthoDB" id="26149at2759"/>
<keyword evidence="3" id="KW-1185">Reference proteome</keyword>
<dbReference type="GO" id="GO:0005085">
    <property type="term" value="F:guanyl-nucleotide exchange factor activity"/>
    <property type="evidence" value="ECO:0007669"/>
    <property type="project" value="InterPro"/>
</dbReference>
<gene>
    <name evidence="2" type="ORF">GOMPHAMPRED_002105</name>
</gene>
<dbReference type="PANTHER" id="PTHR10957">
    <property type="entry name" value="RAP1 GTPASE-GDP DISSOCIATION STIMULATOR 1"/>
    <property type="match status" value="1"/>
</dbReference>
<evidence type="ECO:0000313" key="3">
    <source>
        <dbReference type="Proteomes" id="UP000664169"/>
    </source>
</evidence>
<comment type="caution">
    <text evidence="2">The sequence shown here is derived from an EMBL/GenBank/DDBJ whole genome shotgun (WGS) entry which is preliminary data.</text>
</comment>
<dbReference type="Gene3D" id="1.25.10.10">
    <property type="entry name" value="Leucine-rich Repeat Variant"/>
    <property type="match status" value="2"/>
</dbReference>
<accession>A0A8H3FBQ9</accession>
<dbReference type="InterPro" id="IPR011989">
    <property type="entry name" value="ARM-like"/>
</dbReference>
<feature type="region of interest" description="Disordered" evidence="1">
    <location>
        <begin position="653"/>
        <end position="676"/>
    </location>
</feature>
<name>A0A8H3FBQ9_9LECA</name>
<dbReference type="InterPro" id="IPR016024">
    <property type="entry name" value="ARM-type_fold"/>
</dbReference>
<dbReference type="SUPFAM" id="SSF48371">
    <property type="entry name" value="ARM repeat"/>
    <property type="match status" value="2"/>
</dbReference>
<proteinExistence type="predicted"/>
<organism evidence="2 3">
    <name type="scientific">Gomphillus americanus</name>
    <dbReference type="NCBI Taxonomy" id="1940652"/>
    <lineage>
        <taxon>Eukaryota</taxon>
        <taxon>Fungi</taxon>
        <taxon>Dikarya</taxon>
        <taxon>Ascomycota</taxon>
        <taxon>Pezizomycotina</taxon>
        <taxon>Lecanoromycetes</taxon>
        <taxon>OSLEUM clade</taxon>
        <taxon>Ostropomycetidae</taxon>
        <taxon>Ostropales</taxon>
        <taxon>Graphidaceae</taxon>
        <taxon>Gomphilloideae</taxon>
        <taxon>Gomphillus</taxon>
    </lineage>
</organism>